<dbReference type="Pfam" id="PF07228">
    <property type="entry name" value="SpoIIE"/>
    <property type="match status" value="1"/>
</dbReference>
<dbReference type="InterPro" id="IPR052016">
    <property type="entry name" value="Bact_Sigma-Reg"/>
</dbReference>
<dbReference type="SUPFAM" id="SSF55785">
    <property type="entry name" value="PYP-like sensor domain (PAS domain)"/>
    <property type="match status" value="2"/>
</dbReference>
<sequence length="786" mass="84064">MTESGASFSQFLPGPLGSPHDTAAVVVTDAEGRVTHWSSGAQSLLGYALEEILGRPLADIFTADGAALRHRDGHSLDAQVLMSPLQGSERQGGFLFTAVPGASVEQPGPDELMRWMFDQNPVALSIVDCEGRALRQNQKVAWLIDYREQEIRGRLMAEFLEDRKFEEPQQRALRVAATGQPEFIENFVKFSSEPTAHAWAVDIFPLKDSTGRVRAVGMAAHDYSELYGSRERLALLSEARTRIGTSLDVADTARELAEVAMPRFADMVSVDLLGAVFEGDLPASALPGPVVLRRAALAPCDRTDVGVALRHPASSPLARCLATGQAELHHISDPEVVRWFADDPAQAAQARVYGIHSLIAVPIRARGTTLGAALFLRGGHTPEPFTANDLVITEDLVARASICLDNARRFARERGIALGLQRALLPQSPSVHPAVETAARYLPAGGEAEVGGDWFDVIALPGARVGLVVGDVVGHGIRASATMGRLRTAVRTLADVDLPPDELLTHLDDIVTHTADRDSDAPGGIPSDVGAGCLYAIYDPVSGSCSLARAGHPAPVLVHPDGTTHMVDIPAGPPLGLGSLPFEATELTLPAGSVLALFTDGLIETRDADVGDRLDTLCHALSQPAPSLDALCDSVLGALHTDSGARTDDIALLVARTRVLDEHQVACWDLPRDPAVVAETRKQVGDRLTAWGLKEAAFTTELVVSELVTNAIRYATGPIRLQLIKEQSLICEVCDGSSTSPHLRRARPNDEGGRGLFLVAQLTERWGTRYTSTGKIIWAEQPIGKP</sequence>
<dbReference type="Gene3D" id="3.30.450.20">
    <property type="entry name" value="PAS domain"/>
    <property type="match status" value="2"/>
</dbReference>
<dbReference type="CDD" id="cd00130">
    <property type="entry name" value="PAS"/>
    <property type="match status" value="1"/>
</dbReference>
<reference evidence="4" key="1">
    <citation type="submission" date="2016-10" db="EMBL/GenBank/DDBJ databases">
        <authorList>
            <person name="Varghese N."/>
            <person name="Submissions S."/>
        </authorList>
    </citation>
    <scope>NUCLEOTIDE SEQUENCE [LARGE SCALE GENOMIC DNA]</scope>
    <source>
        <strain evidence="4">DSM 40318</strain>
    </source>
</reference>
<dbReference type="FunFam" id="3.30.565.10:FF:000028">
    <property type="entry name" value="PAS sensor protein"/>
    <property type="match status" value="1"/>
</dbReference>
<dbReference type="InterPro" id="IPR000014">
    <property type="entry name" value="PAS"/>
</dbReference>
<dbReference type="SUPFAM" id="SSF55781">
    <property type="entry name" value="GAF domain-like"/>
    <property type="match status" value="1"/>
</dbReference>
<proteinExistence type="predicted"/>
<dbReference type="CDD" id="cd16936">
    <property type="entry name" value="HATPase_RsbW-like"/>
    <property type="match status" value="1"/>
</dbReference>
<dbReference type="Pfam" id="PF13581">
    <property type="entry name" value="HATPase_c_2"/>
    <property type="match status" value="1"/>
</dbReference>
<dbReference type="Pfam" id="PF01590">
    <property type="entry name" value="GAF"/>
    <property type="match status" value="1"/>
</dbReference>
<evidence type="ECO:0000313" key="4">
    <source>
        <dbReference type="Proteomes" id="UP000198609"/>
    </source>
</evidence>
<gene>
    <name evidence="3" type="ORF">SAMN04490356_0771</name>
</gene>
<keyword evidence="1" id="KW-0378">Hydrolase</keyword>
<feature type="domain" description="PAS" evidence="2">
    <location>
        <begin position="25"/>
        <end position="64"/>
    </location>
</feature>
<dbReference type="GO" id="GO:0016791">
    <property type="term" value="F:phosphatase activity"/>
    <property type="evidence" value="ECO:0007669"/>
    <property type="project" value="TreeGrafter"/>
</dbReference>
<dbReference type="EMBL" id="FNST01000002">
    <property type="protein sequence ID" value="SEB58651.1"/>
    <property type="molecule type" value="Genomic_DNA"/>
</dbReference>
<dbReference type="SUPFAM" id="SSF55874">
    <property type="entry name" value="ATPase domain of HSP90 chaperone/DNA topoisomerase II/histidine kinase"/>
    <property type="match status" value="1"/>
</dbReference>
<accession>A0A1H4KJG6</accession>
<dbReference type="Gene3D" id="3.30.450.40">
    <property type="match status" value="1"/>
</dbReference>
<dbReference type="PANTHER" id="PTHR43156:SF2">
    <property type="entry name" value="STAGE II SPORULATION PROTEIN E"/>
    <property type="match status" value="1"/>
</dbReference>
<name>A0A1H4KJG6_STRMJ</name>
<dbReference type="PROSITE" id="PS50112">
    <property type="entry name" value="PAS"/>
    <property type="match status" value="1"/>
</dbReference>
<dbReference type="SMART" id="SM00331">
    <property type="entry name" value="PP2C_SIG"/>
    <property type="match status" value="1"/>
</dbReference>
<dbReference type="Pfam" id="PF08448">
    <property type="entry name" value="PAS_4"/>
    <property type="match status" value="2"/>
</dbReference>
<dbReference type="FunFam" id="3.30.450.40:FF:000035">
    <property type="entry name" value="PAS sensor protein"/>
    <property type="match status" value="1"/>
</dbReference>
<dbReference type="InterPro" id="IPR036890">
    <property type="entry name" value="HATPase_C_sf"/>
</dbReference>
<dbReference type="SMART" id="SM00091">
    <property type="entry name" value="PAS"/>
    <property type="match status" value="2"/>
</dbReference>
<dbReference type="Gene3D" id="3.30.565.10">
    <property type="entry name" value="Histidine kinase-like ATPase, C-terminal domain"/>
    <property type="match status" value="1"/>
</dbReference>
<protein>
    <submittedName>
        <fullName evidence="3">PAS domain S-box-containing protein</fullName>
    </submittedName>
</protein>
<dbReference type="RefSeq" id="WP_093460285.1">
    <property type="nucleotide sequence ID" value="NZ_FNST01000002.1"/>
</dbReference>
<dbReference type="PANTHER" id="PTHR43156">
    <property type="entry name" value="STAGE II SPORULATION PROTEIN E-RELATED"/>
    <property type="match status" value="1"/>
</dbReference>
<dbReference type="Gene3D" id="3.60.40.10">
    <property type="entry name" value="PPM-type phosphatase domain"/>
    <property type="match status" value="1"/>
</dbReference>
<dbReference type="InterPro" id="IPR035965">
    <property type="entry name" value="PAS-like_dom_sf"/>
</dbReference>
<organism evidence="3 4">
    <name type="scientific">Streptomyces melanosporofaciens</name>
    <dbReference type="NCBI Taxonomy" id="67327"/>
    <lineage>
        <taxon>Bacteria</taxon>
        <taxon>Bacillati</taxon>
        <taxon>Actinomycetota</taxon>
        <taxon>Actinomycetes</taxon>
        <taxon>Kitasatosporales</taxon>
        <taxon>Streptomycetaceae</taxon>
        <taxon>Streptomyces</taxon>
        <taxon>Streptomyces violaceusniger group</taxon>
    </lineage>
</organism>
<evidence type="ECO:0000259" key="2">
    <source>
        <dbReference type="PROSITE" id="PS50112"/>
    </source>
</evidence>
<dbReference type="NCBIfam" id="TIGR00229">
    <property type="entry name" value="sensory_box"/>
    <property type="match status" value="2"/>
</dbReference>
<dbReference type="InterPro" id="IPR036457">
    <property type="entry name" value="PPM-type-like_dom_sf"/>
</dbReference>
<evidence type="ECO:0000256" key="1">
    <source>
        <dbReference type="ARBA" id="ARBA00022801"/>
    </source>
</evidence>
<dbReference type="InterPro" id="IPR013656">
    <property type="entry name" value="PAS_4"/>
</dbReference>
<evidence type="ECO:0000313" key="3">
    <source>
        <dbReference type="EMBL" id="SEB58651.1"/>
    </source>
</evidence>
<dbReference type="InterPro" id="IPR003018">
    <property type="entry name" value="GAF"/>
</dbReference>
<dbReference type="InterPro" id="IPR003594">
    <property type="entry name" value="HATPase_dom"/>
</dbReference>
<dbReference type="SUPFAM" id="SSF81606">
    <property type="entry name" value="PP2C-like"/>
    <property type="match status" value="1"/>
</dbReference>
<dbReference type="FunFam" id="3.60.40.10:FF:000031">
    <property type="entry name" value="PAS sensor protein"/>
    <property type="match status" value="1"/>
</dbReference>
<dbReference type="Proteomes" id="UP000198609">
    <property type="component" value="Unassembled WGS sequence"/>
</dbReference>
<keyword evidence="4" id="KW-1185">Reference proteome</keyword>
<dbReference type="InterPro" id="IPR001932">
    <property type="entry name" value="PPM-type_phosphatase-like_dom"/>
</dbReference>
<dbReference type="AlphaFoldDB" id="A0A1H4KJG6"/>
<dbReference type="InterPro" id="IPR029016">
    <property type="entry name" value="GAF-like_dom_sf"/>
</dbReference>